<proteinExistence type="predicted"/>
<comment type="caution">
    <text evidence="1">The sequence shown here is derived from an EMBL/GenBank/DDBJ whole genome shotgun (WGS) entry which is preliminary data.</text>
</comment>
<dbReference type="OrthoDB" id="4960010at2759"/>
<dbReference type="VEuPathDB" id="FungiDB:CPUR_06748"/>
<keyword evidence="2" id="KW-1185">Reference proteome</keyword>
<dbReference type="Proteomes" id="UP000016801">
    <property type="component" value="Unassembled WGS sequence"/>
</dbReference>
<reference evidence="1 2" key="1">
    <citation type="journal article" date="2013" name="PLoS Genet.">
        <title>Plant-symbiotic fungi as chemical engineers: Multi-genome analysis of the Clavicipitaceae reveals dynamics of alkaloid loci.</title>
        <authorList>
            <person name="Schardl C.L."/>
            <person name="Young C.A."/>
            <person name="Hesse U."/>
            <person name="Amyotte S.G."/>
            <person name="Andreeva K."/>
            <person name="Calie P.J."/>
            <person name="Fleetwood D.J."/>
            <person name="Haws D.C."/>
            <person name="Moore N."/>
            <person name="Oeser B."/>
            <person name="Panaccione D.G."/>
            <person name="Schweri K.K."/>
            <person name="Voisey C.R."/>
            <person name="Farman M.L."/>
            <person name="Jaromczyk J.W."/>
            <person name="Roe B.A."/>
            <person name="O'Sullivan D.M."/>
            <person name="Scott B."/>
            <person name="Tudzynski P."/>
            <person name="An Z."/>
            <person name="Arnaoudova E.G."/>
            <person name="Bullock C.T."/>
            <person name="Charlton N.D."/>
            <person name="Chen L."/>
            <person name="Cox M."/>
            <person name="Dinkins R.D."/>
            <person name="Florea S."/>
            <person name="Glenn A.E."/>
            <person name="Gordon A."/>
            <person name="Gueldener U."/>
            <person name="Harris D.R."/>
            <person name="Hollin W."/>
            <person name="Jaromczyk J."/>
            <person name="Johnson R.D."/>
            <person name="Khan A.K."/>
            <person name="Leistner E."/>
            <person name="Leuchtmann A."/>
            <person name="Li C."/>
            <person name="Liu J."/>
            <person name="Liu J."/>
            <person name="Liu M."/>
            <person name="Mace W."/>
            <person name="Machado C."/>
            <person name="Nagabhyru P."/>
            <person name="Pan J."/>
            <person name="Schmid J."/>
            <person name="Sugawara K."/>
            <person name="Steiner U."/>
            <person name="Takach J.E."/>
            <person name="Tanaka E."/>
            <person name="Webb J.S."/>
            <person name="Wilson E.V."/>
            <person name="Wiseman J.L."/>
            <person name="Yoshida R."/>
            <person name="Zeng Z."/>
        </authorList>
    </citation>
    <scope>NUCLEOTIDE SEQUENCE [LARGE SCALE GENOMIC DNA]</scope>
    <source>
        <strain evidence="1 2">20.1</strain>
    </source>
</reference>
<dbReference type="EMBL" id="CAGA01000047">
    <property type="protein sequence ID" value="CCE32882.1"/>
    <property type="molecule type" value="Genomic_DNA"/>
</dbReference>
<evidence type="ECO:0000313" key="2">
    <source>
        <dbReference type="Proteomes" id="UP000016801"/>
    </source>
</evidence>
<organism evidence="1 2">
    <name type="scientific">Claviceps purpurea (strain 20.1)</name>
    <name type="common">Ergot fungus</name>
    <name type="synonym">Sphacelia segetum</name>
    <dbReference type="NCBI Taxonomy" id="1111077"/>
    <lineage>
        <taxon>Eukaryota</taxon>
        <taxon>Fungi</taxon>
        <taxon>Dikarya</taxon>
        <taxon>Ascomycota</taxon>
        <taxon>Pezizomycotina</taxon>
        <taxon>Sordariomycetes</taxon>
        <taxon>Hypocreomycetidae</taxon>
        <taxon>Hypocreales</taxon>
        <taxon>Clavicipitaceae</taxon>
        <taxon>Claviceps</taxon>
    </lineage>
</organism>
<dbReference type="HOGENOM" id="CLU_2037825_0_0_1"/>
<evidence type="ECO:0000313" key="1">
    <source>
        <dbReference type="EMBL" id="CCE32882.1"/>
    </source>
</evidence>
<dbReference type="AlphaFoldDB" id="M1VXE5"/>
<sequence>MATPPQGVGNSADLHTPVNATQGARDFLVDDGYQFDFDHIHGLTPAAFGSTLPDSPRLQSPGGTPVTVGQDADRLITELDLDPGKAHVQEAHPDVGGEGEENCVPALTVMQHGARYSSVLH</sequence>
<protein>
    <submittedName>
        <fullName evidence="1">Uncharacterized protein</fullName>
    </submittedName>
</protein>
<accession>M1VXE5</accession>
<gene>
    <name evidence="1" type="ORF">CPUR_06748</name>
</gene>
<name>M1VXE5_CLAP2</name>